<keyword evidence="2" id="KW-1185">Reference proteome</keyword>
<evidence type="ECO:0000313" key="2">
    <source>
        <dbReference type="Proteomes" id="UP001209701"/>
    </source>
</evidence>
<organism evidence="1 2">
    <name type="scientific">Roseateles oligotrophus</name>
    <dbReference type="NCBI Taxonomy" id="1769250"/>
    <lineage>
        <taxon>Bacteria</taxon>
        <taxon>Pseudomonadati</taxon>
        <taxon>Pseudomonadota</taxon>
        <taxon>Betaproteobacteria</taxon>
        <taxon>Burkholderiales</taxon>
        <taxon>Sphaerotilaceae</taxon>
        <taxon>Roseateles</taxon>
    </lineage>
</organism>
<name>A0ABT2YLS2_9BURK</name>
<dbReference type="InterPro" id="IPR006597">
    <property type="entry name" value="Sel1-like"/>
</dbReference>
<dbReference type="PANTHER" id="PTHR11102">
    <property type="entry name" value="SEL-1-LIKE PROTEIN"/>
    <property type="match status" value="1"/>
</dbReference>
<reference evidence="1 2" key="1">
    <citation type="submission" date="2021-11" db="EMBL/GenBank/DDBJ databases">
        <authorList>
            <person name="Liang Q."/>
            <person name="Mou H."/>
            <person name="Liu Z."/>
        </authorList>
    </citation>
    <scope>NUCLEOTIDE SEQUENCE [LARGE SCALE GENOMIC DNA]</scope>
    <source>
        <strain evidence="1 2">CHU3</strain>
    </source>
</reference>
<gene>
    <name evidence="1" type="ORF">LNV07_23190</name>
</gene>
<dbReference type="InterPro" id="IPR050767">
    <property type="entry name" value="Sel1_AlgK"/>
</dbReference>
<sequence length="422" mass="47042">MATKAVFIGVNKHVELCFRTRTNGATVDANALSRLITSGAADKESLYLEELEKLMDDPFARFQWARHAAILEVHAAVEEVVAAYQQGSGTEPDQVRAFEWMKKGAEDLQITSLYFDLALAYRDGLGTPRNIEKFWELMGKAAKLKDTEAMFVLAEAHTKMDLGQKSAERAAEWTIKGAAAADPAASIKLARRYQFGDGVQRDPNEFFKWATKAVDSARLMWEKAKNSVDGNDTGGWTYEDYPDALAALADAYLELGQLDEAEETSLLAADAAREAIEFAKKQGDSVNVGKSKSLPEIMLRRLQEFKTKTGGVNKRRHKKYLHWLLRIDESVWQVYFSEDGPNAIPPGLAQATFELAIAYQQGIGTTADVDKGNEYMARAAKAGHGEAAFRYAMSCFEQNQQLEFTEYLSMCERRPGTASIRW</sequence>
<dbReference type="Proteomes" id="UP001209701">
    <property type="component" value="Unassembled WGS sequence"/>
</dbReference>
<dbReference type="SUPFAM" id="SSF81901">
    <property type="entry name" value="HCP-like"/>
    <property type="match status" value="2"/>
</dbReference>
<evidence type="ECO:0008006" key="3">
    <source>
        <dbReference type="Google" id="ProtNLM"/>
    </source>
</evidence>
<dbReference type="RefSeq" id="WP_263573588.1">
    <property type="nucleotide sequence ID" value="NZ_JAJIRN010000012.1"/>
</dbReference>
<comment type="caution">
    <text evidence="1">The sequence shown here is derived from an EMBL/GenBank/DDBJ whole genome shotgun (WGS) entry which is preliminary data.</text>
</comment>
<proteinExistence type="predicted"/>
<accession>A0ABT2YLS2</accession>
<evidence type="ECO:0000313" key="1">
    <source>
        <dbReference type="EMBL" id="MCV2371004.1"/>
    </source>
</evidence>
<protein>
    <recommendedName>
        <fullName evidence="3">Sel1 repeat family protein</fullName>
    </recommendedName>
</protein>
<dbReference type="PANTHER" id="PTHR11102:SF160">
    <property type="entry name" value="ERAD-ASSOCIATED E3 UBIQUITIN-PROTEIN LIGASE COMPONENT HRD3"/>
    <property type="match status" value="1"/>
</dbReference>
<dbReference type="InterPro" id="IPR011990">
    <property type="entry name" value="TPR-like_helical_dom_sf"/>
</dbReference>
<dbReference type="Gene3D" id="1.25.40.10">
    <property type="entry name" value="Tetratricopeptide repeat domain"/>
    <property type="match status" value="1"/>
</dbReference>
<dbReference type="EMBL" id="JAJIRN010000012">
    <property type="protein sequence ID" value="MCV2371004.1"/>
    <property type="molecule type" value="Genomic_DNA"/>
</dbReference>
<dbReference type="Pfam" id="PF08238">
    <property type="entry name" value="Sel1"/>
    <property type="match status" value="5"/>
</dbReference>
<dbReference type="SMART" id="SM00671">
    <property type="entry name" value="SEL1"/>
    <property type="match status" value="5"/>
</dbReference>